<dbReference type="EMBL" id="PCSX01000023">
    <property type="protein sequence ID" value="PIP58237.1"/>
    <property type="molecule type" value="Genomic_DNA"/>
</dbReference>
<proteinExistence type="inferred from homology"/>
<dbReference type="PROSITE" id="PS00828">
    <property type="entry name" value="RIBOSOMAL_L36"/>
    <property type="match status" value="1"/>
</dbReference>
<dbReference type="HAMAP" id="MF_00251">
    <property type="entry name" value="Ribosomal_bL36"/>
    <property type="match status" value="1"/>
</dbReference>
<dbReference type="GO" id="GO:0006412">
    <property type="term" value="P:translation"/>
    <property type="evidence" value="ECO:0007669"/>
    <property type="project" value="UniProtKB-UniRule"/>
</dbReference>
<evidence type="ECO:0000313" key="7">
    <source>
        <dbReference type="Proteomes" id="UP000229334"/>
    </source>
</evidence>
<organism evidence="6 7">
    <name type="scientific">Candidatus Vogelbacteria bacterium CG22_combo_CG10-13_8_21_14_all_37_9</name>
    <dbReference type="NCBI Taxonomy" id="1975046"/>
    <lineage>
        <taxon>Bacteria</taxon>
        <taxon>Candidatus Vogeliibacteriota</taxon>
    </lineage>
</organism>
<dbReference type="GO" id="GO:1990904">
    <property type="term" value="C:ribonucleoprotein complex"/>
    <property type="evidence" value="ECO:0007669"/>
    <property type="project" value="UniProtKB-KW"/>
</dbReference>
<keyword evidence="2 4" id="KW-0689">Ribosomal protein</keyword>
<protein>
    <recommendedName>
        <fullName evidence="4">Large ribosomal subunit protein bL36</fullName>
    </recommendedName>
</protein>
<evidence type="ECO:0000256" key="4">
    <source>
        <dbReference type="HAMAP-Rule" id="MF_00251"/>
    </source>
</evidence>
<dbReference type="InterPro" id="IPR035977">
    <property type="entry name" value="Ribosomal_bL36_sp"/>
</dbReference>
<dbReference type="Proteomes" id="UP000229334">
    <property type="component" value="Unassembled WGS sequence"/>
</dbReference>
<dbReference type="GO" id="GO:0005840">
    <property type="term" value="C:ribosome"/>
    <property type="evidence" value="ECO:0007669"/>
    <property type="project" value="UniProtKB-KW"/>
</dbReference>
<evidence type="ECO:0000313" key="6">
    <source>
        <dbReference type="EMBL" id="PIP58237.1"/>
    </source>
</evidence>
<comment type="similarity">
    <text evidence="1 4 5">Belongs to the bacterial ribosomal protein bL36 family.</text>
</comment>
<dbReference type="NCBIfam" id="TIGR01022">
    <property type="entry name" value="rpmJ_bact"/>
    <property type="match status" value="1"/>
</dbReference>
<gene>
    <name evidence="4 6" type="primary">rpmJ</name>
    <name evidence="6" type="ORF">COX02_01335</name>
</gene>
<dbReference type="SUPFAM" id="SSF57840">
    <property type="entry name" value="Ribosomal protein L36"/>
    <property type="match status" value="1"/>
</dbReference>
<evidence type="ECO:0000256" key="3">
    <source>
        <dbReference type="ARBA" id="ARBA00023274"/>
    </source>
</evidence>
<dbReference type="GO" id="GO:0003735">
    <property type="term" value="F:structural constituent of ribosome"/>
    <property type="evidence" value="ECO:0007669"/>
    <property type="project" value="InterPro"/>
</dbReference>
<dbReference type="PANTHER" id="PTHR18804">
    <property type="entry name" value="RIBOSOMAL PROTEIN"/>
    <property type="match status" value="1"/>
</dbReference>
<sequence>MQVKSTIKKRCAQCKMVKRRGHLYIICPNKPRHKQKQA</sequence>
<dbReference type="InterPro" id="IPR052010">
    <property type="entry name" value="Ribosomal_LSU_bL36"/>
</dbReference>
<evidence type="ECO:0000256" key="5">
    <source>
        <dbReference type="RuleBase" id="RU000571"/>
    </source>
</evidence>
<accession>A0A2H0BKN6</accession>
<dbReference type="PANTHER" id="PTHR18804:SF16">
    <property type="entry name" value="RIBOSOMAL PROTEIN"/>
    <property type="match status" value="1"/>
</dbReference>
<comment type="caution">
    <text evidence="6">The sequence shown here is derived from an EMBL/GenBank/DDBJ whole genome shotgun (WGS) entry which is preliminary data.</text>
</comment>
<dbReference type="InterPro" id="IPR000473">
    <property type="entry name" value="Ribosomal_bL36"/>
</dbReference>
<keyword evidence="3 4" id="KW-0687">Ribonucleoprotein</keyword>
<name>A0A2H0BKN6_9BACT</name>
<evidence type="ECO:0000256" key="1">
    <source>
        <dbReference type="ARBA" id="ARBA00007645"/>
    </source>
</evidence>
<evidence type="ECO:0000256" key="2">
    <source>
        <dbReference type="ARBA" id="ARBA00022980"/>
    </source>
</evidence>
<dbReference type="Pfam" id="PF00444">
    <property type="entry name" value="Ribosomal_L36"/>
    <property type="match status" value="1"/>
</dbReference>
<reference evidence="6 7" key="1">
    <citation type="submission" date="2017-09" db="EMBL/GenBank/DDBJ databases">
        <title>Depth-based differentiation of microbial function through sediment-hosted aquifers and enrichment of novel symbionts in the deep terrestrial subsurface.</title>
        <authorList>
            <person name="Probst A.J."/>
            <person name="Ladd B."/>
            <person name="Jarett J.K."/>
            <person name="Geller-Mcgrath D.E."/>
            <person name="Sieber C.M."/>
            <person name="Emerson J.B."/>
            <person name="Anantharaman K."/>
            <person name="Thomas B.C."/>
            <person name="Malmstrom R."/>
            <person name="Stieglmeier M."/>
            <person name="Klingl A."/>
            <person name="Woyke T."/>
            <person name="Ryan C.M."/>
            <person name="Banfield J.F."/>
        </authorList>
    </citation>
    <scope>NUCLEOTIDE SEQUENCE [LARGE SCALE GENOMIC DNA]</scope>
    <source>
        <strain evidence="6">CG22_combo_CG10-13_8_21_14_all_37_9</strain>
    </source>
</reference>
<dbReference type="AlphaFoldDB" id="A0A2H0BKN6"/>